<dbReference type="AlphaFoldDB" id="A0A9J6P5P3"/>
<dbReference type="Pfam" id="PF00583">
    <property type="entry name" value="Acetyltransf_1"/>
    <property type="match status" value="1"/>
</dbReference>
<accession>A0A9J6P5P3</accession>
<dbReference type="InterPro" id="IPR050680">
    <property type="entry name" value="YpeA/RimI_acetyltransf"/>
</dbReference>
<gene>
    <name evidence="4" type="ORF">KDK92_15515</name>
</gene>
<dbReference type="SUPFAM" id="SSF55729">
    <property type="entry name" value="Acyl-CoA N-acyltransferases (Nat)"/>
    <property type="match status" value="1"/>
</dbReference>
<comment type="caution">
    <text evidence="4">The sequence shown here is derived from an EMBL/GenBank/DDBJ whole genome shotgun (WGS) entry which is preliminary data.</text>
</comment>
<dbReference type="GO" id="GO:0016747">
    <property type="term" value="F:acyltransferase activity, transferring groups other than amino-acyl groups"/>
    <property type="evidence" value="ECO:0007669"/>
    <property type="project" value="InterPro"/>
</dbReference>
<feature type="domain" description="N-acetyltransferase" evidence="3">
    <location>
        <begin position="3"/>
        <end position="152"/>
    </location>
</feature>
<dbReference type="InterPro" id="IPR000182">
    <property type="entry name" value="GNAT_dom"/>
</dbReference>
<dbReference type="PANTHER" id="PTHR43420">
    <property type="entry name" value="ACETYLTRANSFERASE"/>
    <property type="match status" value="1"/>
</dbReference>
<sequence>MRIEYKQGAKELLNEIKTLWEKLNEHHIEKSKHFKERFKSFTFEWRIGKLSENEDRKINVIVVSDKDKEENIGYCLASVLGSYGNIESLYIDPEYRGLNIGERLMTDSLEWINSYEVEDIMIGVAGGNEDAFGFYEKFGFYPRVTKLGLKKE</sequence>
<keyword evidence="1" id="KW-0808">Transferase</keyword>
<dbReference type="PANTHER" id="PTHR43420:SF12">
    <property type="entry name" value="N-ACETYLTRANSFERASE DOMAIN-CONTAINING PROTEIN"/>
    <property type="match status" value="1"/>
</dbReference>
<evidence type="ECO:0000313" key="4">
    <source>
        <dbReference type="EMBL" id="MCM1991141.1"/>
    </source>
</evidence>
<dbReference type="PROSITE" id="PS51186">
    <property type="entry name" value="GNAT"/>
    <property type="match status" value="1"/>
</dbReference>
<keyword evidence="2" id="KW-0012">Acyltransferase</keyword>
<dbReference type="EMBL" id="JAGSOJ010000003">
    <property type="protein sequence ID" value="MCM1991141.1"/>
    <property type="molecule type" value="Genomic_DNA"/>
</dbReference>
<evidence type="ECO:0000313" key="5">
    <source>
        <dbReference type="Proteomes" id="UP001056429"/>
    </source>
</evidence>
<keyword evidence="5" id="KW-1185">Reference proteome</keyword>
<name>A0A9J6P5P3_9CLOT</name>
<proteinExistence type="predicted"/>
<protein>
    <submittedName>
        <fullName evidence="4">GNAT family N-acetyltransferase</fullName>
    </submittedName>
</protein>
<dbReference type="Proteomes" id="UP001056429">
    <property type="component" value="Unassembled WGS sequence"/>
</dbReference>
<reference evidence="4" key="1">
    <citation type="journal article" date="2021" name="mSystems">
        <title>Bacteria and Archaea Synergistically Convert Glycine Betaine to Biogenic Methane in the Formosa Cold Seep of the South China Sea.</title>
        <authorList>
            <person name="Li L."/>
            <person name="Zhang W."/>
            <person name="Zhang S."/>
            <person name="Song L."/>
            <person name="Sun Q."/>
            <person name="Zhang H."/>
            <person name="Xiang H."/>
            <person name="Dong X."/>
        </authorList>
    </citation>
    <scope>NUCLEOTIDE SEQUENCE</scope>
    <source>
        <strain evidence="4">ZWT</strain>
    </source>
</reference>
<evidence type="ECO:0000256" key="1">
    <source>
        <dbReference type="ARBA" id="ARBA00022679"/>
    </source>
</evidence>
<dbReference type="RefSeq" id="WP_250860249.1">
    <property type="nucleotide sequence ID" value="NZ_JAGSOJ010000003.1"/>
</dbReference>
<dbReference type="InterPro" id="IPR016181">
    <property type="entry name" value="Acyl_CoA_acyltransferase"/>
</dbReference>
<evidence type="ECO:0000259" key="3">
    <source>
        <dbReference type="PROSITE" id="PS51186"/>
    </source>
</evidence>
<organism evidence="4 5">
    <name type="scientific">Oceanirhabdus seepicola</name>
    <dbReference type="NCBI Taxonomy" id="2828781"/>
    <lineage>
        <taxon>Bacteria</taxon>
        <taxon>Bacillati</taxon>
        <taxon>Bacillota</taxon>
        <taxon>Clostridia</taxon>
        <taxon>Eubacteriales</taxon>
        <taxon>Clostridiaceae</taxon>
        <taxon>Oceanirhabdus</taxon>
    </lineage>
</organism>
<dbReference type="Gene3D" id="3.40.630.30">
    <property type="match status" value="1"/>
</dbReference>
<reference evidence="4" key="2">
    <citation type="submission" date="2021-04" db="EMBL/GenBank/DDBJ databases">
        <authorList>
            <person name="Dong X."/>
        </authorList>
    </citation>
    <scope>NUCLEOTIDE SEQUENCE</scope>
    <source>
        <strain evidence="4">ZWT</strain>
    </source>
</reference>
<evidence type="ECO:0000256" key="2">
    <source>
        <dbReference type="ARBA" id="ARBA00023315"/>
    </source>
</evidence>
<dbReference type="CDD" id="cd04301">
    <property type="entry name" value="NAT_SF"/>
    <property type="match status" value="1"/>
</dbReference>